<evidence type="ECO:0000313" key="8">
    <source>
        <dbReference type="Proteomes" id="UP000828390"/>
    </source>
</evidence>
<dbReference type="Proteomes" id="UP000828390">
    <property type="component" value="Unassembled WGS sequence"/>
</dbReference>
<reference evidence="7" key="1">
    <citation type="journal article" date="2019" name="bioRxiv">
        <title>The Genome of the Zebra Mussel, Dreissena polymorpha: A Resource for Invasive Species Research.</title>
        <authorList>
            <person name="McCartney M.A."/>
            <person name="Auch B."/>
            <person name="Kono T."/>
            <person name="Mallez S."/>
            <person name="Zhang Y."/>
            <person name="Obille A."/>
            <person name="Becker A."/>
            <person name="Abrahante J.E."/>
            <person name="Garbe J."/>
            <person name="Badalamenti J.P."/>
            <person name="Herman A."/>
            <person name="Mangelson H."/>
            <person name="Liachko I."/>
            <person name="Sullivan S."/>
            <person name="Sone E.D."/>
            <person name="Koren S."/>
            <person name="Silverstein K.A.T."/>
            <person name="Beckman K.B."/>
            <person name="Gohl D.M."/>
        </authorList>
    </citation>
    <scope>NUCLEOTIDE SEQUENCE</scope>
    <source>
        <strain evidence="7">Duluth1</strain>
        <tissue evidence="7">Whole animal</tissue>
    </source>
</reference>
<dbReference type="Pfam" id="PF01094">
    <property type="entry name" value="ANF_receptor"/>
    <property type="match status" value="1"/>
</dbReference>
<dbReference type="Gene3D" id="3.40.50.2300">
    <property type="match status" value="1"/>
</dbReference>
<keyword evidence="8" id="KW-1185">Reference proteome</keyword>
<reference evidence="7" key="2">
    <citation type="submission" date="2020-11" db="EMBL/GenBank/DDBJ databases">
        <authorList>
            <person name="McCartney M.A."/>
            <person name="Auch B."/>
            <person name="Kono T."/>
            <person name="Mallez S."/>
            <person name="Becker A."/>
            <person name="Gohl D.M."/>
            <person name="Silverstein K.A.T."/>
            <person name="Koren S."/>
            <person name="Bechman K.B."/>
            <person name="Herman A."/>
            <person name="Abrahante J.E."/>
            <person name="Garbe J."/>
        </authorList>
    </citation>
    <scope>NUCLEOTIDE SEQUENCE</scope>
    <source>
        <strain evidence="7">Duluth1</strain>
        <tissue evidence="7">Whole animal</tissue>
    </source>
</reference>
<dbReference type="SUPFAM" id="SSF53822">
    <property type="entry name" value="Periplasmic binding protein-like I"/>
    <property type="match status" value="1"/>
</dbReference>
<name>A0A9D4R617_DREPO</name>
<evidence type="ECO:0000256" key="3">
    <source>
        <dbReference type="ARBA" id="ARBA00022989"/>
    </source>
</evidence>
<keyword evidence="4" id="KW-0472">Membrane</keyword>
<protein>
    <recommendedName>
        <fullName evidence="6">Receptor ligand binding region domain-containing protein</fullName>
    </recommendedName>
</protein>
<comment type="caution">
    <text evidence="7">The sequence shown here is derived from an EMBL/GenBank/DDBJ whole genome shotgun (WGS) entry which is preliminary data.</text>
</comment>
<organism evidence="7 8">
    <name type="scientific">Dreissena polymorpha</name>
    <name type="common">Zebra mussel</name>
    <name type="synonym">Mytilus polymorpha</name>
    <dbReference type="NCBI Taxonomy" id="45954"/>
    <lineage>
        <taxon>Eukaryota</taxon>
        <taxon>Metazoa</taxon>
        <taxon>Spiralia</taxon>
        <taxon>Lophotrochozoa</taxon>
        <taxon>Mollusca</taxon>
        <taxon>Bivalvia</taxon>
        <taxon>Autobranchia</taxon>
        <taxon>Heteroconchia</taxon>
        <taxon>Euheterodonta</taxon>
        <taxon>Imparidentia</taxon>
        <taxon>Neoheterodontei</taxon>
        <taxon>Myida</taxon>
        <taxon>Dreissenoidea</taxon>
        <taxon>Dreissenidae</taxon>
        <taxon>Dreissena</taxon>
    </lineage>
</organism>
<dbReference type="EMBL" id="JAIWYP010000003">
    <property type="protein sequence ID" value="KAH3856244.1"/>
    <property type="molecule type" value="Genomic_DNA"/>
</dbReference>
<gene>
    <name evidence="7" type="ORF">DPMN_098828</name>
</gene>
<sequence length="195" mass="21995">MRDFQTPCVTWQTVTFWSISLAALSWSASVVEDARVPLMISFLSSAGDKEGSKTFAGAFFSALDFVNQNKSLLPGYRLECLFNDTDRSSLNAINAMTSHYGNGIIAFIGPDESCHCESTVAAAWNLPMIGYVSRLLDIMFLFCMMFRFCIFKQIIHKAHLYFVFKISIISGVKIKENVICIYMHNFKMNEYPAAN</sequence>
<feature type="domain" description="Receptor ligand binding region" evidence="6">
    <location>
        <begin position="57"/>
        <end position="133"/>
    </location>
</feature>
<feature type="signal peptide" evidence="5">
    <location>
        <begin position="1"/>
        <end position="27"/>
    </location>
</feature>
<feature type="chain" id="PRO_5038658655" description="Receptor ligand binding region domain-containing protein" evidence="5">
    <location>
        <begin position="28"/>
        <end position="195"/>
    </location>
</feature>
<evidence type="ECO:0000259" key="6">
    <source>
        <dbReference type="Pfam" id="PF01094"/>
    </source>
</evidence>
<proteinExistence type="predicted"/>
<dbReference type="AlphaFoldDB" id="A0A9D4R617"/>
<dbReference type="InterPro" id="IPR028082">
    <property type="entry name" value="Peripla_BP_I"/>
</dbReference>
<keyword evidence="3" id="KW-1133">Transmembrane helix</keyword>
<dbReference type="GO" id="GO:0016020">
    <property type="term" value="C:membrane"/>
    <property type="evidence" value="ECO:0007669"/>
    <property type="project" value="UniProtKB-SubCell"/>
</dbReference>
<evidence type="ECO:0000256" key="5">
    <source>
        <dbReference type="SAM" id="SignalP"/>
    </source>
</evidence>
<keyword evidence="5" id="KW-0732">Signal</keyword>
<evidence type="ECO:0000313" key="7">
    <source>
        <dbReference type="EMBL" id="KAH3856244.1"/>
    </source>
</evidence>
<evidence type="ECO:0000256" key="4">
    <source>
        <dbReference type="ARBA" id="ARBA00023136"/>
    </source>
</evidence>
<evidence type="ECO:0000256" key="2">
    <source>
        <dbReference type="ARBA" id="ARBA00022692"/>
    </source>
</evidence>
<accession>A0A9D4R617</accession>
<keyword evidence="2" id="KW-0812">Transmembrane</keyword>
<evidence type="ECO:0000256" key="1">
    <source>
        <dbReference type="ARBA" id="ARBA00004370"/>
    </source>
</evidence>
<comment type="subcellular location">
    <subcellularLocation>
        <location evidence="1">Membrane</location>
    </subcellularLocation>
</comment>
<dbReference type="InterPro" id="IPR001828">
    <property type="entry name" value="ANF_lig-bd_rcpt"/>
</dbReference>